<feature type="region of interest" description="Disordered" evidence="1">
    <location>
        <begin position="1118"/>
        <end position="1202"/>
    </location>
</feature>
<dbReference type="OrthoDB" id="2123952at2759"/>
<evidence type="ECO:0000256" key="1">
    <source>
        <dbReference type="SAM" id="MobiDB-lite"/>
    </source>
</evidence>
<sequence length="1354" mass="150616">MQQKLPEQTALDQKSGAYEFRLPSSSSTLMQKHATPLSGSNLPISNHALGLQSMSTTSISHKPPQSSTASSIKITNPIVFTPPIISNATPSSISGIRNSNSTLGFQLQPTHQQSDVYKESNIHHTNYIEQQKSHSSSTCSLSHPSITSTFPSEQHDSPFVTSSCSNNHISYRSDNNPVQLSSIKSPPSNGKLPQIQNPSQTSLTNTTSFAQQPTYFQQQHQQYQSLVPNPLIAFDNIQKPPPLPLSNNSAPTNLTASIKNLTYASTSPSIIKVFGYIKPVISLIIEKCPGYSDAIKLKELLDQSDSYISFLRAQKKNKGSRRMNSTKSRLSVSSFVSGEEKKGFSESLEVLYPNLVTYNLAQDSIHPSFIPSSSNVTEEQMLQCVGCYFLAYHSIYPIFEPNYWYKFAKKIWRNMEYGVGNRWGLLPNHSQLEGIEVAIIYILVALGSQECSRNTIFSGISSLDWARCYFTRAMDIMGNNLDEFPSSVRLAQFSVVASLFESISLHEKKAALLVSFSLKTCERLNLRVSGTALNELEKRKADPDYDLKTPMNPALKYPPNIDLFDGHRVFIVCYLWARLIGGLQENFMPHNFVNFSGSPDLNNSAFESIGFNNVEALRKRVDIQDLLNQVIDYATSMYFVEDPINSVGKIEQTIKEVFSLADPNIDGDAMDIDLNQYNLSIHFNFASGHGGLSPTSAARLVESSSSAVSKEDMKYSVQLFTNEQLAQKTKRWFRTHFVALYKFTRMLLYRPFPIASLLFQDEKYASVISPVLLDFFSSGSMNLFNIISEVYTEMIYPKIRRHRERKNLISPLNRENCFPIDKKDETEEEDFGMFDICISNIASELSVAIFLFFGLSKPSKRSQNSNENIKKTSESEKIRESAIKSFVGCIEFMISEQEEIDLHNMKANDVCSTYGISQDTSQISPPLLSSRQITTSSLSTSLNKTFSSTSISSATSSSTALGHGEVNLIPSPLTELMYLLSKMIQNSTFLDLLASEMSDFDYLKIAKWLLSKQPSPAPPTPKSSLHSPTHATVSGVDISLKTLNPYPEIKQDSITTSGTFSESRNLSQQLASHPIAAYSVNPSIICGNLGSVVSKSSEISSNNSSSISSLLSNYPSENSGFSAQQSVSPELPQTDDLNEESKSLRSSISSLLSAKSRKEKKRQKDKAKGTYTENELKREKNYGNFDNFNKPDSFSSKSIEGGSNQSRFSITNLIHKDIPISMTSVSTVSHVNEALDHSNNQTRFAKSTAFPTSEREGITPQLSTDSSSSGHFSNGSSSGTDSYFNNSGGKHQKRSKFYGNPNSSDHSDLSTPKTDQEQRDKSENDDEQSGFIVHKEEDEDDFRLLWKKIVQLFV</sequence>
<dbReference type="RefSeq" id="XP_031854221.1">
    <property type="nucleotide sequence ID" value="XM_031998330.1"/>
</dbReference>
<feature type="compositionally biased region" description="Low complexity" evidence="1">
    <location>
        <begin position="1263"/>
        <end position="1279"/>
    </location>
</feature>
<feature type="region of interest" description="Disordered" evidence="1">
    <location>
        <begin position="130"/>
        <end position="204"/>
    </location>
</feature>
<feature type="compositionally biased region" description="Polar residues" evidence="1">
    <location>
        <begin position="1118"/>
        <end position="1128"/>
    </location>
</feature>
<feature type="compositionally biased region" description="Low complexity" evidence="1">
    <location>
        <begin position="133"/>
        <end position="148"/>
    </location>
</feature>
<feature type="compositionally biased region" description="Polar residues" evidence="1">
    <location>
        <begin position="159"/>
        <end position="188"/>
    </location>
</feature>
<feature type="compositionally biased region" description="Polar residues" evidence="1">
    <location>
        <begin position="194"/>
        <end position="204"/>
    </location>
</feature>
<evidence type="ECO:0008006" key="4">
    <source>
        <dbReference type="Google" id="ProtNLM"/>
    </source>
</evidence>
<name>A0A5E8BVM6_9ASCO</name>
<dbReference type="CDD" id="cd12148">
    <property type="entry name" value="fungal_TF_MHR"/>
    <property type="match status" value="1"/>
</dbReference>
<evidence type="ECO:0000313" key="3">
    <source>
        <dbReference type="Proteomes" id="UP000398389"/>
    </source>
</evidence>
<feature type="compositionally biased region" description="Polar residues" evidence="1">
    <location>
        <begin position="1300"/>
        <end position="1313"/>
    </location>
</feature>
<dbReference type="GeneID" id="43582430"/>
<proteinExistence type="predicted"/>
<protein>
    <recommendedName>
        <fullName evidence="4">Transcription factor domain-containing protein</fullName>
    </recommendedName>
</protein>
<feature type="compositionally biased region" description="Polar residues" evidence="1">
    <location>
        <begin position="1184"/>
        <end position="1202"/>
    </location>
</feature>
<evidence type="ECO:0000313" key="2">
    <source>
        <dbReference type="EMBL" id="VVT53517.1"/>
    </source>
</evidence>
<dbReference type="Proteomes" id="UP000398389">
    <property type="component" value="Unassembled WGS sequence"/>
</dbReference>
<gene>
    <name evidence="2" type="ORF">SAPINGB_P003613</name>
</gene>
<feature type="compositionally biased region" description="Basic residues" evidence="1">
    <location>
        <begin position="1155"/>
        <end position="1165"/>
    </location>
</feature>
<dbReference type="EMBL" id="CABVLU010000003">
    <property type="protein sequence ID" value="VVT53517.1"/>
    <property type="molecule type" value="Genomic_DNA"/>
</dbReference>
<feature type="compositionally biased region" description="Polar residues" evidence="1">
    <location>
        <begin position="1280"/>
        <end position="1289"/>
    </location>
</feature>
<feature type="region of interest" description="Disordered" evidence="1">
    <location>
        <begin position="1248"/>
        <end position="1334"/>
    </location>
</feature>
<organism evidence="2 3">
    <name type="scientific">Magnusiomyces paraingens</name>
    <dbReference type="NCBI Taxonomy" id="2606893"/>
    <lineage>
        <taxon>Eukaryota</taxon>
        <taxon>Fungi</taxon>
        <taxon>Dikarya</taxon>
        <taxon>Ascomycota</taxon>
        <taxon>Saccharomycotina</taxon>
        <taxon>Dipodascomycetes</taxon>
        <taxon>Dipodascales</taxon>
        <taxon>Dipodascaceae</taxon>
        <taxon>Magnusiomyces</taxon>
    </lineage>
</organism>
<keyword evidence="3" id="KW-1185">Reference proteome</keyword>
<accession>A0A5E8BVM6</accession>
<reference evidence="2 3" key="1">
    <citation type="submission" date="2019-09" db="EMBL/GenBank/DDBJ databases">
        <authorList>
            <person name="Brejova B."/>
        </authorList>
    </citation>
    <scope>NUCLEOTIDE SEQUENCE [LARGE SCALE GENOMIC DNA]</scope>
</reference>
<feature type="compositionally biased region" description="Low complexity" evidence="1">
    <location>
        <begin position="1144"/>
        <end position="1154"/>
    </location>
</feature>